<protein>
    <submittedName>
        <fullName evidence="1">Uncharacterized protein</fullName>
    </submittedName>
</protein>
<gene>
    <name evidence="1" type="ORF">A176_003973</name>
</gene>
<name>A0A0H4WUE3_9BACT</name>
<accession>A0A0H4WUE3</accession>
<organism evidence="1 2">
    <name type="scientific">Pseudomyxococcus hansupus</name>
    <dbReference type="NCBI Taxonomy" id="1297742"/>
    <lineage>
        <taxon>Bacteria</taxon>
        <taxon>Pseudomonadati</taxon>
        <taxon>Myxococcota</taxon>
        <taxon>Myxococcia</taxon>
        <taxon>Myxococcales</taxon>
        <taxon>Cystobacterineae</taxon>
        <taxon>Myxococcaceae</taxon>
        <taxon>Pseudomyxococcus</taxon>
    </lineage>
</organism>
<dbReference type="eggNOG" id="ENOG5030J6P">
    <property type="taxonomic scope" value="Bacteria"/>
</dbReference>
<proteinExistence type="predicted"/>
<dbReference type="STRING" id="1297742.A176_003973"/>
<dbReference type="PATRIC" id="fig|1297742.4.peg.4014"/>
<dbReference type="Proteomes" id="UP000009026">
    <property type="component" value="Chromosome"/>
</dbReference>
<evidence type="ECO:0000313" key="2">
    <source>
        <dbReference type="Proteomes" id="UP000009026"/>
    </source>
</evidence>
<dbReference type="KEGG" id="mym:A176_003973"/>
<dbReference type="InterPro" id="IPR043857">
    <property type="entry name" value="DUF5819"/>
</dbReference>
<dbReference type="Pfam" id="PF19136">
    <property type="entry name" value="DUF5819"/>
    <property type="match status" value="1"/>
</dbReference>
<dbReference type="AlphaFoldDB" id="A0A0H4WUE3"/>
<sequence length="185" mass="21181">MIEPVKGYMEPFFTQRWTLFAPTVLAQSRWLLVSCRTEDGQRGRQEHGYVDITQPLRELKRSYRLTPADRLDRAQMAGLSMLQAPDDEAVRRLLAKPDDTAAYRDAVANVERERNKRRENGTRLLARVASAACTRLYPGEKVVEVGVRVATRKAPPFSRRMEPEEAGETSYADLPWQPFEVTETL</sequence>
<keyword evidence="2" id="KW-1185">Reference proteome</keyword>
<dbReference type="EMBL" id="CP012109">
    <property type="protein sequence ID" value="AKQ67061.1"/>
    <property type="molecule type" value="Genomic_DNA"/>
</dbReference>
<evidence type="ECO:0000313" key="1">
    <source>
        <dbReference type="EMBL" id="AKQ67061.1"/>
    </source>
</evidence>
<reference evidence="1 2" key="1">
    <citation type="journal article" date="2016" name="PLoS ONE">
        <title>Complete Genome Sequence and Comparative Genomics of a Novel Myxobacterium Myxococcus hansupus.</title>
        <authorList>
            <person name="Sharma G."/>
            <person name="Narwani T."/>
            <person name="Subramanian S."/>
        </authorList>
    </citation>
    <scope>NUCLEOTIDE SEQUENCE [LARGE SCALE GENOMIC DNA]</scope>
    <source>
        <strain evidence="2">mixupus</strain>
    </source>
</reference>